<dbReference type="AlphaFoldDB" id="A0A0F8YMM1"/>
<comment type="caution">
    <text evidence="1">The sequence shown here is derived from an EMBL/GenBank/DDBJ whole genome shotgun (WGS) entry which is preliminary data.</text>
</comment>
<protein>
    <submittedName>
        <fullName evidence="1">Uncharacterized protein</fullName>
    </submittedName>
</protein>
<feature type="non-terminal residue" evidence="1">
    <location>
        <position position="1"/>
    </location>
</feature>
<name>A0A0F8YMM1_9ZZZZ</name>
<organism evidence="1">
    <name type="scientific">marine sediment metagenome</name>
    <dbReference type="NCBI Taxonomy" id="412755"/>
    <lineage>
        <taxon>unclassified sequences</taxon>
        <taxon>metagenomes</taxon>
        <taxon>ecological metagenomes</taxon>
    </lineage>
</organism>
<proteinExistence type="predicted"/>
<evidence type="ECO:0000313" key="1">
    <source>
        <dbReference type="EMBL" id="KKK49346.1"/>
    </source>
</evidence>
<gene>
    <name evidence="1" type="ORF">LCGC14_3135980</name>
</gene>
<reference evidence="1" key="1">
    <citation type="journal article" date="2015" name="Nature">
        <title>Complex archaea that bridge the gap between prokaryotes and eukaryotes.</title>
        <authorList>
            <person name="Spang A."/>
            <person name="Saw J.H."/>
            <person name="Jorgensen S.L."/>
            <person name="Zaremba-Niedzwiedzka K."/>
            <person name="Martijn J."/>
            <person name="Lind A.E."/>
            <person name="van Eijk R."/>
            <person name="Schleper C."/>
            <person name="Guy L."/>
            <person name="Ettema T.J."/>
        </authorList>
    </citation>
    <scope>NUCLEOTIDE SEQUENCE</scope>
</reference>
<dbReference type="EMBL" id="LAZR01068594">
    <property type="protein sequence ID" value="KKK49346.1"/>
    <property type="molecule type" value="Genomic_DNA"/>
</dbReference>
<accession>A0A0F8YMM1</accession>
<sequence>ARQQFEKLGVEEEWGDWFARKYPKLALKYGWSVDKDRTGVVPKQPGWADWLKGQDERLRREAKFKPKIKTVEF</sequence>